<dbReference type="GO" id="GO:0032259">
    <property type="term" value="P:methylation"/>
    <property type="evidence" value="ECO:0007669"/>
    <property type="project" value="UniProtKB-KW"/>
</dbReference>
<keyword evidence="6 9" id="KW-0227">DNA damage</keyword>
<dbReference type="InterPro" id="IPR023546">
    <property type="entry name" value="MGMT"/>
</dbReference>
<evidence type="ECO:0000256" key="9">
    <source>
        <dbReference type="HAMAP-Rule" id="MF_00772"/>
    </source>
</evidence>
<dbReference type="Proteomes" id="UP000270342">
    <property type="component" value="Unassembled WGS sequence"/>
</dbReference>
<evidence type="ECO:0000259" key="10">
    <source>
        <dbReference type="Pfam" id="PF01035"/>
    </source>
</evidence>
<evidence type="ECO:0000259" key="11">
    <source>
        <dbReference type="Pfam" id="PF02870"/>
    </source>
</evidence>
<evidence type="ECO:0000256" key="5">
    <source>
        <dbReference type="ARBA" id="ARBA00022679"/>
    </source>
</evidence>
<evidence type="ECO:0000256" key="1">
    <source>
        <dbReference type="ARBA" id="ARBA00001286"/>
    </source>
</evidence>
<dbReference type="PANTHER" id="PTHR10815">
    <property type="entry name" value="METHYLATED-DNA--PROTEIN-CYSTEINE METHYLTRANSFERASE"/>
    <property type="match status" value="1"/>
</dbReference>
<evidence type="ECO:0000256" key="8">
    <source>
        <dbReference type="ARBA" id="ARBA00049348"/>
    </source>
</evidence>
<dbReference type="GO" id="GO:0006307">
    <property type="term" value="P:DNA alkylation repair"/>
    <property type="evidence" value="ECO:0007669"/>
    <property type="project" value="UniProtKB-UniRule"/>
</dbReference>
<feature type="active site" description="Nucleophile; methyl group acceptor" evidence="9">
    <location>
        <position position="129"/>
    </location>
</feature>
<comment type="catalytic activity">
    <reaction evidence="8 9">
        <text>a 6-O-methyl-2'-deoxyguanosine in DNA + L-cysteinyl-[protein] = S-methyl-L-cysteinyl-[protein] + a 2'-deoxyguanosine in DNA</text>
        <dbReference type="Rhea" id="RHEA:24000"/>
        <dbReference type="Rhea" id="RHEA-COMP:10131"/>
        <dbReference type="Rhea" id="RHEA-COMP:10132"/>
        <dbReference type="Rhea" id="RHEA-COMP:11367"/>
        <dbReference type="Rhea" id="RHEA-COMP:11368"/>
        <dbReference type="ChEBI" id="CHEBI:29950"/>
        <dbReference type="ChEBI" id="CHEBI:82612"/>
        <dbReference type="ChEBI" id="CHEBI:85445"/>
        <dbReference type="ChEBI" id="CHEBI:85448"/>
        <dbReference type="EC" id="2.1.1.63"/>
    </reaction>
</comment>
<feature type="domain" description="Methylguanine DNA methyltransferase ribonuclease-like" evidence="11">
    <location>
        <begin position="6"/>
        <end position="73"/>
    </location>
</feature>
<dbReference type="InterPro" id="IPR036631">
    <property type="entry name" value="MGMT_N_sf"/>
</dbReference>
<feature type="domain" description="Methylated-DNA-[protein]-cysteine S-methyltransferase DNA binding" evidence="10">
    <location>
        <begin position="77"/>
        <end position="157"/>
    </location>
</feature>
<dbReference type="PROSITE" id="PS00374">
    <property type="entry name" value="MGMT"/>
    <property type="match status" value="1"/>
</dbReference>
<dbReference type="EC" id="2.1.1.63" evidence="9"/>
<dbReference type="InterPro" id="IPR014048">
    <property type="entry name" value="MethylDNA_cys_MeTrfase_DNA-bd"/>
</dbReference>
<dbReference type="PANTHER" id="PTHR10815:SF5">
    <property type="entry name" value="METHYLATED-DNA--PROTEIN-CYSTEINE METHYLTRANSFERASE"/>
    <property type="match status" value="1"/>
</dbReference>
<comment type="function">
    <text evidence="9">Involved in the cellular defense against the biological effects of O6-methylguanine (O6-MeG) and O4-methylthymine (O4-MeT) in DNA. Repairs the methylated nucleobase in DNA by stoichiometrically transferring the methyl group to a cysteine residue in the enzyme. This is a suicide reaction: the enzyme is irreversibly inactivated.</text>
</comment>
<comment type="catalytic activity">
    <reaction evidence="1 9">
        <text>a 4-O-methyl-thymidine in DNA + L-cysteinyl-[protein] = a thymidine in DNA + S-methyl-L-cysteinyl-[protein]</text>
        <dbReference type="Rhea" id="RHEA:53428"/>
        <dbReference type="Rhea" id="RHEA-COMP:10131"/>
        <dbReference type="Rhea" id="RHEA-COMP:10132"/>
        <dbReference type="Rhea" id="RHEA-COMP:13555"/>
        <dbReference type="Rhea" id="RHEA-COMP:13556"/>
        <dbReference type="ChEBI" id="CHEBI:29950"/>
        <dbReference type="ChEBI" id="CHEBI:82612"/>
        <dbReference type="ChEBI" id="CHEBI:137386"/>
        <dbReference type="ChEBI" id="CHEBI:137387"/>
        <dbReference type="EC" id="2.1.1.63"/>
    </reaction>
</comment>
<evidence type="ECO:0000256" key="4">
    <source>
        <dbReference type="ARBA" id="ARBA00022603"/>
    </source>
</evidence>
<keyword evidence="4 9" id="KW-0489">Methyltransferase</keyword>
<comment type="caution">
    <text evidence="12">The sequence shown here is derived from an EMBL/GenBank/DDBJ whole genome shotgun (WGS) entry which is preliminary data.</text>
</comment>
<dbReference type="FunFam" id="1.10.10.10:FF:000214">
    <property type="entry name" value="Methylated-DNA--protein-cysteine methyltransferase"/>
    <property type="match status" value="1"/>
</dbReference>
<dbReference type="NCBIfam" id="TIGR00589">
    <property type="entry name" value="ogt"/>
    <property type="match status" value="1"/>
</dbReference>
<dbReference type="InterPro" id="IPR001497">
    <property type="entry name" value="MethylDNA_cys_MeTrfase_AS"/>
</dbReference>
<dbReference type="InterPro" id="IPR036217">
    <property type="entry name" value="MethylDNA_cys_MeTrfase_DNAb"/>
</dbReference>
<dbReference type="Gene3D" id="1.10.10.10">
    <property type="entry name" value="Winged helix-like DNA-binding domain superfamily/Winged helix DNA-binding domain"/>
    <property type="match status" value="1"/>
</dbReference>
<evidence type="ECO:0000256" key="7">
    <source>
        <dbReference type="ARBA" id="ARBA00023204"/>
    </source>
</evidence>
<accession>A0A494XM73</accession>
<dbReference type="AlphaFoldDB" id="A0A494XM73"/>
<dbReference type="InterPro" id="IPR036388">
    <property type="entry name" value="WH-like_DNA-bd_sf"/>
</dbReference>
<dbReference type="Pfam" id="PF01035">
    <property type="entry name" value="DNA_binding_1"/>
    <property type="match status" value="1"/>
</dbReference>
<dbReference type="OrthoDB" id="9802228at2"/>
<comment type="subcellular location">
    <subcellularLocation>
        <location evidence="9">Cytoplasm</location>
    </subcellularLocation>
</comment>
<evidence type="ECO:0000313" key="13">
    <source>
        <dbReference type="Proteomes" id="UP000270342"/>
    </source>
</evidence>
<proteinExistence type="inferred from homology"/>
<evidence type="ECO:0000256" key="2">
    <source>
        <dbReference type="ARBA" id="ARBA00008711"/>
    </source>
</evidence>
<evidence type="ECO:0000313" key="12">
    <source>
        <dbReference type="EMBL" id="RKP51787.1"/>
    </source>
</evidence>
<dbReference type="HAMAP" id="MF_00772">
    <property type="entry name" value="OGT"/>
    <property type="match status" value="1"/>
</dbReference>
<dbReference type="GO" id="GO:0005737">
    <property type="term" value="C:cytoplasm"/>
    <property type="evidence" value="ECO:0007669"/>
    <property type="project" value="UniProtKB-SubCell"/>
</dbReference>
<keyword evidence="5 9" id="KW-0808">Transferase</keyword>
<dbReference type="Gene3D" id="3.30.160.70">
    <property type="entry name" value="Methylated DNA-protein cysteine methyltransferase domain"/>
    <property type="match status" value="1"/>
</dbReference>
<sequence>MTEFDTMPSPLGEMLIASDGEALSGLWFLNQKYSPTLDGWRRAPTHAVIRATHEQIDAYFHGDLAAFTVPLAPRGTPFQEHVWRALLTIDYGVLTTYGDIALRVGLPKAKARAVGGAVGRNPISIIVPCHRVIGQSGSLTGYAGGLDRKRALLALEKQGAASRRPEFALTGEA</sequence>
<gene>
    <name evidence="12" type="ORF">D7S86_17665</name>
</gene>
<name>A0A494XM73_9BURK</name>
<dbReference type="CDD" id="cd06445">
    <property type="entry name" value="ATase"/>
    <property type="match status" value="1"/>
</dbReference>
<dbReference type="SUPFAM" id="SSF46767">
    <property type="entry name" value="Methylated DNA-protein cysteine methyltransferase, C-terminal domain"/>
    <property type="match status" value="1"/>
</dbReference>
<evidence type="ECO:0000256" key="6">
    <source>
        <dbReference type="ARBA" id="ARBA00022763"/>
    </source>
</evidence>
<comment type="similarity">
    <text evidence="2 9">Belongs to the MGMT family.</text>
</comment>
<organism evidence="12 13">
    <name type="scientific">Pararobbsia silviterrae</name>
    <dbReference type="NCBI Taxonomy" id="1792498"/>
    <lineage>
        <taxon>Bacteria</taxon>
        <taxon>Pseudomonadati</taxon>
        <taxon>Pseudomonadota</taxon>
        <taxon>Betaproteobacteria</taxon>
        <taxon>Burkholderiales</taxon>
        <taxon>Burkholderiaceae</taxon>
        <taxon>Pararobbsia</taxon>
    </lineage>
</organism>
<protein>
    <recommendedName>
        <fullName evidence="9">Methylated-DNA--protein-cysteine methyltransferase</fullName>
        <ecNumber evidence="9">2.1.1.63</ecNumber>
    </recommendedName>
    <alternativeName>
        <fullName evidence="9">6-O-methylguanine-DNA methyltransferase</fullName>
        <shortName evidence="9">MGMT</shortName>
    </alternativeName>
    <alternativeName>
        <fullName evidence="9">O-6-methylguanine-DNA-alkyltransferase</fullName>
    </alternativeName>
</protein>
<reference evidence="12 13" key="1">
    <citation type="submission" date="2018-10" db="EMBL/GenBank/DDBJ databases">
        <title>Robbsia sp. DHC34, isolated from soil.</title>
        <authorList>
            <person name="Gao Z.-H."/>
            <person name="Qiu L.-H."/>
        </authorList>
    </citation>
    <scope>NUCLEOTIDE SEQUENCE [LARGE SCALE GENOMIC DNA]</scope>
    <source>
        <strain evidence="12 13">DHC34</strain>
    </source>
</reference>
<evidence type="ECO:0000256" key="3">
    <source>
        <dbReference type="ARBA" id="ARBA00022490"/>
    </source>
</evidence>
<dbReference type="EMBL" id="RBZU01000008">
    <property type="protein sequence ID" value="RKP51787.1"/>
    <property type="molecule type" value="Genomic_DNA"/>
</dbReference>
<dbReference type="Pfam" id="PF02870">
    <property type="entry name" value="Methyltransf_1N"/>
    <property type="match status" value="1"/>
</dbReference>
<dbReference type="InterPro" id="IPR008332">
    <property type="entry name" value="MethylG_MeTrfase_N"/>
</dbReference>
<dbReference type="SUPFAM" id="SSF53155">
    <property type="entry name" value="Methylated DNA-protein cysteine methyltransferase domain"/>
    <property type="match status" value="1"/>
</dbReference>
<keyword evidence="3 9" id="KW-0963">Cytoplasm</keyword>
<keyword evidence="7 9" id="KW-0234">DNA repair</keyword>
<keyword evidence="13" id="KW-1185">Reference proteome</keyword>
<dbReference type="RefSeq" id="WP_121088190.1">
    <property type="nucleotide sequence ID" value="NZ_RBZU01000008.1"/>
</dbReference>
<dbReference type="GO" id="GO:0003908">
    <property type="term" value="F:methylated-DNA-[protein]-cysteine S-methyltransferase activity"/>
    <property type="evidence" value="ECO:0007669"/>
    <property type="project" value="UniProtKB-UniRule"/>
</dbReference>
<comment type="miscellaneous">
    <text evidence="9">This enzyme catalyzes only one turnover and therefore is not strictly catalytic. According to one definition, an enzyme is a biocatalyst that acts repeatedly and over many reaction cycles.</text>
</comment>